<feature type="transmembrane region" description="Helical" evidence="7">
    <location>
        <begin position="181"/>
        <end position="203"/>
    </location>
</feature>
<organism evidence="9 10">
    <name type="scientific">Marssonina brunnea f. sp. multigermtubi (strain MB_m1)</name>
    <name type="common">Marssonina leaf spot fungus</name>
    <dbReference type="NCBI Taxonomy" id="1072389"/>
    <lineage>
        <taxon>Eukaryota</taxon>
        <taxon>Fungi</taxon>
        <taxon>Dikarya</taxon>
        <taxon>Ascomycota</taxon>
        <taxon>Pezizomycotina</taxon>
        <taxon>Leotiomycetes</taxon>
        <taxon>Helotiales</taxon>
        <taxon>Drepanopezizaceae</taxon>
        <taxon>Drepanopeziza</taxon>
    </lineage>
</organism>
<evidence type="ECO:0000256" key="7">
    <source>
        <dbReference type="SAM" id="Phobius"/>
    </source>
</evidence>
<dbReference type="InterPro" id="IPR003663">
    <property type="entry name" value="Sugar/inositol_transpt"/>
</dbReference>
<proteinExistence type="inferred from homology"/>
<feature type="transmembrane region" description="Helical" evidence="7">
    <location>
        <begin position="148"/>
        <end position="169"/>
    </location>
</feature>
<dbReference type="PANTHER" id="PTHR48022:SF8">
    <property type="entry name" value="MAJOR FACILITATOR SUPERFAMILY (MFS) PROFILE DOMAIN-CONTAINING PROTEIN-RELATED"/>
    <property type="match status" value="1"/>
</dbReference>
<dbReference type="EMBL" id="JH921430">
    <property type="protein sequence ID" value="EKD19687.1"/>
    <property type="molecule type" value="Genomic_DNA"/>
</dbReference>
<evidence type="ECO:0000313" key="10">
    <source>
        <dbReference type="Proteomes" id="UP000006753"/>
    </source>
</evidence>
<feature type="domain" description="Major facilitator superfamily (MFS) profile" evidence="8">
    <location>
        <begin position="31"/>
        <end position="515"/>
    </location>
</feature>
<accession>K1X3W6</accession>
<keyword evidence="5 7" id="KW-1133">Transmembrane helix</keyword>
<dbReference type="InParanoid" id="K1X3W6"/>
<feature type="transmembrane region" description="Helical" evidence="7">
    <location>
        <begin position="126"/>
        <end position="142"/>
    </location>
</feature>
<reference evidence="9 10" key="1">
    <citation type="journal article" date="2012" name="BMC Genomics">
        <title>Sequencing the genome of Marssonina brunnea reveals fungus-poplar co-evolution.</title>
        <authorList>
            <person name="Zhu S."/>
            <person name="Cao Y.-Z."/>
            <person name="Jiang C."/>
            <person name="Tan B.-Y."/>
            <person name="Wang Z."/>
            <person name="Feng S."/>
            <person name="Zhang L."/>
            <person name="Su X.-H."/>
            <person name="Brejova B."/>
            <person name="Vinar T."/>
            <person name="Xu M."/>
            <person name="Wang M.-X."/>
            <person name="Zhang S.-G."/>
            <person name="Huang M.-R."/>
            <person name="Wu R."/>
            <person name="Zhou Y."/>
        </authorList>
    </citation>
    <scope>NUCLEOTIDE SEQUENCE [LARGE SCALE GENOMIC DNA]</scope>
    <source>
        <strain evidence="9 10">MB_m1</strain>
    </source>
</reference>
<evidence type="ECO:0000259" key="8">
    <source>
        <dbReference type="PROSITE" id="PS50850"/>
    </source>
</evidence>
<dbReference type="PANTHER" id="PTHR48022">
    <property type="entry name" value="PLASTIDIC GLUCOSE TRANSPORTER 4"/>
    <property type="match status" value="1"/>
</dbReference>
<dbReference type="GO" id="GO:0016020">
    <property type="term" value="C:membrane"/>
    <property type="evidence" value="ECO:0007669"/>
    <property type="project" value="UniProtKB-SubCell"/>
</dbReference>
<dbReference type="HOGENOM" id="CLU_001265_30_12_1"/>
<dbReference type="InterPro" id="IPR020846">
    <property type="entry name" value="MFS_dom"/>
</dbReference>
<dbReference type="Gene3D" id="1.20.1250.20">
    <property type="entry name" value="MFS general substrate transporter like domains"/>
    <property type="match status" value="1"/>
</dbReference>
<feature type="transmembrane region" description="Helical" evidence="7">
    <location>
        <begin position="490"/>
        <end position="511"/>
    </location>
</feature>
<evidence type="ECO:0000256" key="5">
    <source>
        <dbReference type="ARBA" id="ARBA00022989"/>
    </source>
</evidence>
<name>K1X3W6_MARBU</name>
<dbReference type="Pfam" id="PF00083">
    <property type="entry name" value="Sugar_tr"/>
    <property type="match status" value="1"/>
</dbReference>
<feature type="transmembrane region" description="Helical" evidence="7">
    <location>
        <begin position="378"/>
        <end position="399"/>
    </location>
</feature>
<dbReference type="PROSITE" id="PS00217">
    <property type="entry name" value="SUGAR_TRANSPORT_2"/>
    <property type="match status" value="1"/>
</dbReference>
<dbReference type="FunFam" id="1.20.1250.20:FF:000313">
    <property type="entry name" value="MFS quinate transporter"/>
    <property type="match status" value="1"/>
</dbReference>
<feature type="transmembrane region" description="Helical" evidence="7">
    <location>
        <begin position="419"/>
        <end position="438"/>
    </location>
</feature>
<evidence type="ECO:0000256" key="3">
    <source>
        <dbReference type="ARBA" id="ARBA00022448"/>
    </source>
</evidence>
<dbReference type="InterPro" id="IPR005828">
    <property type="entry name" value="MFS_sugar_transport-like"/>
</dbReference>
<comment type="subcellular location">
    <subcellularLocation>
        <location evidence="1">Membrane</location>
        <topology evidence="1">Multi-pass membrane protein</topology>
    </subcellularLocation>
</comment>
<dbReference type="OMA" id="AISMIYV"/>
<evidence type="ECO:0000256" key="4">
    <source>
        <dbReference type="ARBA" id="ARBA00022692"/>
    </source>
</evidence>
<keyword evidence="10" id="KW-1185">Reference proteome</keyword>
<feature type="transmembrane region" description="Helical" evidence="7">
    <location>
        <begin position="347"/>
        <end position="369"/>
    </location>
</feature>
<evidence type="ECO:0000256" key="1">
    <source>
        <dbReference type="ARBA" id="ARBA00004141"/>
    </source>
</evidence>
<dbReference type="InterPro" id="IPR050360">
    <property type="entry name" value="MFS_Sugar_Transporters"/>
</dbReference>
<sequence length="573" mass="63175">MAGGGGKPQNVFKLNRGDDPQEVLNWRLWFAVVSFGIMGAARGIDEGLISGTLAKENFRALLGLDKMDDVKLANVKGNISAMVQIGSVGGAALVRDFWPTFWMKADLNKAFILCDRIGRLWATRQLCCLWTLGVVIFLTNGGRLGQVYAGRFIAGLGIGQTTVVAPVYLSEIAPKSVRGLCTCAFSGSVYIGIMLAYFASWGSEIHMRDGSRNQWVVPTTIHLMFAGLIAILSFFNYESPRYLVKIGQVDRATVNLARVRGLNVSHEHVKREIFDIEQQLREEEEATMGQGWVGYLKEMFLMPNNVYRIYLGLFSQLLAQWSGAQSITIYAPEFFALLGTEGQNEKLFATAIFGVVKFVAAIVCALFLVDVIGRKRSLGIGITLQALSMCFIAAFLTAVPGIGRSEDFEFTTGQKRASTAAIVMIYLSGIGWAMGWNSMQYLLNAEIYPLRIRAVSSSLVMCFHFVNQYGNSRAVPNMLLERDEGGLGPAGTFWTFTVITLIGGVWAWFFIPETAGRSLESMDRLFRLPWYRIGRFGEGDADEQQAAADLYERERGGEKGDATQVAVTPGVKV</sequence>
<evidence type="ECO:0000313" key="9">
    <source>
        <dbReference type="EMBL" id="EKD19687.1"/>
    </source>
</evidence>
<protein>
    <recommendedName>
        <fullName evidence="8">Major facilitator superfamily (MFS) profile domain-containing protein</fullName>
    </recommendedName>
</protein>
<dbReference type="eggNOG" id="KOG0254">
    <property type="taxonomic scope" value="Eukaryota"/>
</dbReference>
<feature type="transmembrane region" description="Helical" evidence="7">
    <location>
        <begin position="307"/>
        <end position="327"/>
    </location>
</feature>
<dbReference type="PRINTS" id="PR00171">
    <property type="entry name" value="SUGRTRNSPORT"/>
</dbReference>
<comment type="similarity">
    <text evidence="2">Belongs to the major facilitator superfamily. Sugar transporter (TC 2.A.1.1) family.</text>
</comment>
<keyword evidence="4 7" id="KW-0812">Transmembrane</keyword>
<dbReference type="SUPFAM" id="SSF103473">
    <property type="entry name" value="MFS general substrate transporter"/>
    <property type="match status" value="1"/>
</dbReference>
<dbReference type="InterPro" id="IPR005829">
    <property type="entry name" value="Sugar_transporter_CS"/>
</dbReference>
<dbReference type="PROSITE" id="PS00216">
    <property type="entry name" value="SUGAR_TRANSPORT_1"/>
    <property type="match status" value="1"/>
</dbReference>
<gene>
    <name evidence="9" type="ORF">MBM_01639</name>
</gene>
<dbReference type="OrthoDB" id="5296287at2759"/>
<dbReference type="InterPro" id="IPR036259">
    <property type="entry name" value="MFS_trans_sf"/>
</dbReference>
<dbReference type="KEGG" id="mbe:MBM_01639"/>
<feature type="transmembrane region" description="Helical" evidence="7">
    <location>
        <begin position="215"/>
        <end position="235"/>
    </location>
</feature>
<keyword evidence="6 7" id="KW-0472">Membrane</keyword>
<dbReference type="GO" id="GO:0005351">
    <property type="term" value="F:carbohydrate:proton symporter activity"/>
    <property type="evidence" value="ECO:0007669"/>
    <property type="project" value="TreeGrafter"/>
</dbReference>
<feature type="transmembrane region" description="Helical" evidence="7">
    <location>
        <begin position="450"/>
        <end position="470"/>
    </location>
</feature>
<dbReference type="PROSITE" id="PS50850">
    <property type="entry name" value="MFS"/>
    <property type="match status" value="1"/>
</dbReference>
<dbReference type="Proteomes" id="UP000006753">
    <property type="component" value="Unassembled WGS sequence"/>
</dbReference>
<dbReference type="AlphaFoldDB" id="K1X3W6"/>
<evidence type="ECO:0000256" key="2">
    <source>
        <dbReference type="ARBA" id="ARBA00010992"/>
    </source>
</evidence>
<keyword evidence="3" id="KW-0813">Transport</keyword>
<evidence type="ECO:0000256" key="6">
    <source>
        <dbReference type="ARBA" id="ARBA00023136"/>
    </source>
</evidence>